<evidence type="ECO:0000259" key="7">
    <source>
        <dbReference type="Pfam" id="PF01694"/>
    </source>
</evidence>
<name>A0AAF0C786_9GAMM</name>
<evidence type="ECO:0000256" key="4">
    <source>
        <dbReference type="ARBA" id="ARBA00023136"/>
    </source>
</evidence>
<keyword evidence="3 6" id="KW-1133">Transmembrane helix</keyword>
<feature type="region of interest" description="Disordered" evidence="5">
    <location>
        <begin position="202"/>
        <end position="229"/>
    </location>
</feature>
<proteinExistence type="predicted"/>
<feature type="compositionally biased region" description="Low complexity" evidence="5">
    <location>
        <begin position="209"/>
        <end position="218"/>
    </location>
</feature>
<dbReference type="EMBL" id="CP059733">
    <property type="protein sequence ID" value="WDE03433.1"/>
    <property type="molecule type" value="Genomic_DNA"/>
</dbReference>
<dbReference type="AlphaFoldDB" id="A0AAF0C786"/>
<keyword evidence="9" id="KW-1185">Reference proteome</keyword>
<dbReference type="PANTHER" id="PTHR43731:SF16">
    <property type="entry name" value="RHOMBOSORTASE"/>
    <property type="match status" value="1"/>
</dbReference>
<dbReference type="NCBIfam" id="TIGR03902">
    <property type="entry name" value="rhom_GG_sort"/>
    <property type="match status" value="1"/>
</dbReference>
<evidence type="ECO:0000256" key="6">
    <source>
        <dbReference type="SAM" id="Phobius"/>
    </source>
</evidence>
<keyword evidence="8" id="KW-0378">Hydrolase</keyword>
<dbReference type="InterPro" id="IPR050925">
    <property type="entry name" value="Rhomboid_protease_S54"/>
</dbReference>
<feature type="transmembrane region" description="Helical" evidence="6">
    <location>
        <begin position="66"/>
        <end position="83"/>
    </location>
</feature>
<evidence type="ECO:0000313" key="9">
    <source>
        <dbReference type="Proteomes" id="UP000032352"/>
    </source>
</evidence>
<feature type="domain" description="Peptidase S54 rhomboid" evidence="7">
    <location>
        <begin position="52"/>
        <end position="193"/>
    </location>
</feature>
<keyword evidence="2 6" id="KW-0812">Transmembrane</keyword>
<dbReference type="SUPFAM" id="SSF144091">
    <property type="entry name" value="Rhomboid-like"/>
    <property type="match status" value="1"/>
</dbReference>
<dbReference type="Pfam" id="PF01694">
    <property type="entry name" value="Rhomboid"/>
    <property type="match status" value="1"/>
</dbReference>
<dbReference type="InterPro" id="IPR023826">
    <property type="entry name" value="Rhom-like_SP_proteobac"/>
</dbReference>
<dbReference type="KEGG" id="tvd:SG34_018795"/>
<dbReference type="RefSeq" id="WP_063890875.1">
    <property type="nucleotide sequence ID" value="NZ_CP059733.1"/>
</dbReference>
<evidence type="ECO:0000256" key="3">
    <source>
        <dbReference type="ARBA" id="ARBA00022989"/>
    </source>
</evidence>
<dbReference type="GO" id="GO:0016020">
    <property type="term" value="C:membrane"/>
    <property type="evidence" value="ECO:0007669"/>
    <property type="project" value="UniProtKB-SubCell"/>
</dbReference>
<reference evidence="8 9" key="2">
    <citation type="journal article" date="2022" name="Mar. Drugs">
        <title>Bioassay-Guided Fractionation Leads to the Detection of Cholic Acid Generated by the Rare Thalassomonas sp.</title>
        <authorList>
            <person name="Pheiffer F."/>
            <person name="Schneider Y.K."/>
            <person name="Hansen E.H."/>
            <person name="Andersen J.H."/>
            <person name="Isaksson J."/>
            <person name="Busche T."/>
            <person name="R C."/>
            <person name="Kalinowski J."/>
            <person name="Zyl L.V."/>
            <person name="Trindade M."/>
        </authorList>
    </citation>
    <scope>NUCLEOTIDE SEQUENCE [LARGE SCALE GENOMIC DNA]</scope>
    <source>
        <strain evidence="8 9">XOM25</strain>
    </source>
</reference>
<dbReference type="Proteomes" id="UP000032352">
    <property type="component" value="Chromosome"/>
</dbReference>
<evidence type="ECO:0000256" key="1">
    <source>
        <dbReference type="ARBA" id="ARBA00004141"/>
    </source>
</evidence>
<organism evidence="8 9">
    <name type="scientific">Thalassomonas viridans</name>
    <dbReference type="NCBI Taxonomy" id="137584"/>
    <lineage>
        <taxon>Bacteria</taxon>
        <taxon>Pseudomonadati</taxon>
        <taxon>Pseudomonadota</taxon>
        <taxon>Gammaproteobacteria</taxon>
        <taxon>Alteromonadales</taxon>
        <taxon>Colwelliaceae</taxon>
        <taxon>Thalassomonas</taxon>
    </lineage>
</organism>
<sequence>MPNISFPPRFKLSLLLPLLVALLAVGAFFLDIFSRGNLSEMLVYHRNAVSQGELWRLLSGHFFHTNGYHLLLNLGAIALLAGLHSRYYRFSSYALLFMLSALGTSAGIYYFAPDLSQYVGLSGVLHGVFIWGALMDIKHKDKTGYLLLFGICAKIAHEQFYGASTDIVNLIDANVAIDAHLWGAVSGLVFALYSWFTVNTGEQGDRQSNRQSNRQGNQEDIQRNNQGNN</sequence>
<accession>A0AAF0C786</accession>
<keyword evidence="4 6" id="KW-0472">Membrane</keyword>
<feature type="transmembrane region" description="Helical" evidence="6">
    <location>
        <begin position="90"/>
        <end position="112"/>
    </location>
</feature>
<dbReference type="EC" id="3.4.21.-" evidence="8"/>
<evidence type="ECO:0000256" key="5">
    <source>
        <dbReference type="SAM" id="MobiDB-lite"/>
    </source>
</evidence>
<feature type="transmembrane region" description="Helical" evidence="6">
    <location>
        <begin position="118"/>
        <end position="137"/>
    </location>
</feature>
<gene>
    <name evidence="8" type="primary">rrtA</name>
    <name evidence="8" type="ORF">SG34_018795</name>
</gene>
<dbReference type="GO" id="GO:0004252">
    <property type="term" value="F:serine-type endopeptidase activity"/>
    <property type="evidence" value="ECO:0007669"/>
    <property type="project" value="InterPro"/>
</dbReference>
<comment type="subcellular location">
    <subcellularLocation>
        <location evidence="1">Membrane</location>
        <topology evidence="1">Multi-pass membrane protein</topology>
    </subcellularLocation>
</comment>
<dbReference type="PANTHER" id="PTHR43731">
    <property type="entry name" value="RHOMBOID PROTEASE"/>
    <property type="match status" value="1"/>
</dbReference>
<evidence type="ECO:0000256" key="2">
    <source>
        <dbReference type="ARBA" id="ARBA00022692"/>
    </source>
</evidence>
<reference evidence="8 9" key="1">
    <citation type="journal article" date="2015" name="Genome Announc.">
        <title>Draft Genome Sequences of Marine Isolates of Thalassomonas viridans and Thalassomonas actiniarum.</title>
        <authorList>
            <person name="Olonade I."/>
            <person name="van Zyl L.J."/>
            <person name="Trindade M."/>
        </authorList>
    </citation>
    <scope>NUCLEOTIDE SEQUENCE [LARGE SCALE GENOMIC DNA]</scope>
    <source>
        <strain evidence="8 9">XOM25</strain>
    </source>
</reference>
<dbReference type="Gene3D" id="1.20.1540.10">
    <property type="entry name" value="Rhomboid-like"/>
    <property type="match status" value="1"/>
</dbReference>
<protein>
    <submittedName>
        <fullName evidence="8">Rhombosortase</fullName>
        <ecNumber evidence="8">3.4.21.-</ecNumber>
    </submittedName>
</protein>
<evidence type="ECO:0000313" key="8">
    <source>
        <dbReference type="EMBL" id="WDE03433.1"/>
    </source>
</evidence>
<dbReference type="InterPro" id="IPR035952">
    <property type="entry name" value="Rhomboid-like_sf"/>
</dbReference>
<dbReference type="InterPro" id="IPR022764">
    <property type="entry name" value="Peptidase_S54_rhomboid_dom"/>
</dbReference>